<dbReference type="Pfam" id="PF16344">
    <property type="entry name" value="FecR_C"/>
    <property type="match status" value="1"/>
</dbReference>
<feature type="domain" description="FecR protein" evidence="2">
    <location>
        <begin position="129"/>
        <end position="222"/>
    </location>
</feature>
<keyword evidence="1" id="KW-0472">Membrane</keyword>
<evidence type="ECO:0000256" key="1">
    <source>
        <dbReference type="SAM" id="Phobius"/>
    </source>
</evidence>
<dbReference type="Proteomes" id="UP001220610">
    <property type="component" value="Chromosome"/>
</dbReference>
<dbReference type="PIRSF" id="PIRSF018266">
    <property type="entry name" value="FecR"/>
    <property type="match status" value="1"/>
</dbReference>
<dbReference type="PANTHER" id="PTHR30273:SF2">
    <property type="entry name" value="PROTEIN FECR"/>
    <property type="match status" value="1"/>
</dbReference>
<evidence type="ECO:0000313" key="5">
    <source>
        <dbReference type="Proteomes" id="UP001220610"/>
    </source>
</evidence>
<dbReference type="Gene3D" id="2.60.120.1440">
    <property type="match status" value="1"/>
</dbReference>
<dbReference type="AlphaFoldDB" id="A0AAJ5WVN6"/>
<evidence type="ECO:0000313" key="4">
    <source>
        <dbReference type="EMBL" id="WEK38274.1"/>
    </source>
</evidence>
<keyword evidence="1" id="KW-0812">Transmembrane</keyword>
<dbReference type="Pfam" id="PF04773">
    <property type="entry name" value="FecR"/>
    <property type="match status" value="1"/>
</dbReference>
<reference evidence="4" key="1">
    <citation type="submission" date="2023-03" db="EMBL/GenBank/DDBJ databases">
        <title>Andean soil-derived lignocellulolytic bacterial consortium as a source of novel taxa and putative plastic-active enzymes.</title>
        <authorList>
            <person name="Diaz-Garcia L."/>
            <person name="Chuvochina M."/>
            <person name="Feuerriegel G."/>
            <person name="Bunk B."/>
            <person name="Sproer C."/>
            <person name="Streit W.R."/>
            <person name="Rodriguez L.M."/>
            <person name="Overmann J."/>
            <person name="Jimenez D.J."/>
        </authorList>
    </citation>
    <scope>NUCLEOTIDE SEQUENCE</scope>
    <source>
        <strain evidence="4">MAG 7</strain>
    </source>
</reference>
<dbReference type="InterPro" id="IPR012373">
    <property type="entry name" value="Ferrdict_sens_TM"/>
</dbReference>
<proteinExistence type="predicted"/>
<evidence type="ECO:0000259" key="2">
    <source>
        <dbReference type="Pfam" id="PF04773"/>
    </source>
</evidence>
<dbReference type="Gene3D" id="3.55.50.30">
    <property type="match status" value="1"/>
</dbReference>
<evidence type="ECO:0000259" key="3">
    <source>
        <dbReference type="Pfam" id="PF16344"/>
    </source>
</evidence>
<accession>A0AAJ5WVN6</accession>
<dbReference type="EMBL" id="CP119311">
    <property type="protein sequence ID" value="WEK38274.1"/>
    <property type="molecule type" value="Genomic_DNA"/>
</dbReference>
<dbReference type="PANTHER" id="PTHR30273">
    <property type="entry name" value="PERIPLASMIC SIGNAL SENSOR AND SIGMA FACTOR ACTIVATOR FECR-RELATED"/>
    <property type="match status" value="1"/>
</dbReference>
<dbReference type="InterPro" id="IPR032508">
    <property type="entry name" value="FecR_C"/>
</dbReference>
<feature type="transmembrane region" description="Helical" evidence="1">
    <location>
        <begin position="90"/>
        <end position="108"/>
    </location>
</feature>
<feature type="domain" description="Protein FecR C-terminal" evidence="3">
    <location>
        <begin position="269"/>
        <end position="336"/>
    </location>
</feature>
<gene>
    <name evidence="4" type="ORF">P0Y53_12270</name>
</gene>
<sequence>MEKEQLRKKILDQYAGSLTAGEQAALLQQLESLTAAELEQLFPLSDWQDMGNASLPESAVMTALDRHRQLRQEHASQTQVRSMPARWIRYARAAAVAGLLLGAAWWLLRQQPSPAPVAQQDNKPTEQLLRVPDGQRAVYTLPDGSRLTAGGGSLLRVPTVFTGNTREVILEEGEAFFEISQDTKPFFVVSGSMKVQVLGTSFNVRNYTEEASSSVSVRTGKVAVKLLQQEQAAMQLSAGQRAQLHKQDSLLSQQQLDTVTAFGWMEDTYIFRSATLQEIIQHLKHGYALEFRVNDPALLQKRFSATFRKNSIREIMQQLQLMGNIRYSINNHTVTIL</sequence>
<dbReference type="GO" id="GO:0016989">
    <property type="term" value="F:sigma factor antagonist activity"/>
    <property type="evidence" value="ECO:0007669"/>
    <property type="project" value="TreeGrafter"/>
</dbReference>
<dbReference type="InterPro" id="IPR006860">
    <property type="entry name" value="FecR"/>
</dbReference>
<protein>
    <submittedName>
        <fullName evidence="4">FecR domain-containing protein</fullName>
    </submittedName>
</protein>
<keyword evidence="1" id="KW-1133">Transmembrane helix</keyword>
<organism evidence="4 5">
    <name type="scientific">Candidatus Pseudobacter hemicellulosilyticus</name>
    <dbReference type="NCBI Taxonomy" id="3121375"/>
    <lineage>
        <taxon>Bacteria</taxon>
        <taxon>Pseudomonadati</taxon>
        <taxon>Bacteroidota</taxon>
        <taxon>Chitinophagia</taxon>
        <taxon>Chitinophagales</taxon>
        <taxon>Chitinophagaceae</taxon>
        <taxon>Pseudobacter</taxon>
    </lineage>
</organism>
<name>A0AAJ5WVN6_9BACT</name>